<dbReference type="Pfam" id="PF08885">
    <property type="entry name" value="GSCFA"/>
    <property type="match status" value="1"/>
</dbReference>
<name>A0ABS3JRY4_9BACT</name>
<dbReference type="EMBL" id="JAFMYW010000013">
    <property type="protein sequence ID" value="MBO0952785.1"/>
    <property type="molecule type" value="Genomic_DNA"/>
</dbReference>
<proteinExistence type="predicted"/>
<sequence length="332" mass="37765">MQFRTELTPDRLPVQLKLTDRIVTIGSCFAEVIGARLADHKLTVLNNPLGTLFNPFSISKLLKLALTGNLPDEVGYVERDGLWFHYDFHSSFWGTSKAALAQLLQVRLQEIGTGLQQADWLLLTLGSAVVYQHKETQQLVANCHKMPGTLFNRFLCQIGLARNELTDLFRLLQQHNPKLTIILTVSPVRHIRDGLPLNSASKALLRTVCAELCGESESALDMPTPMVYYFPAYELVQDDLRDYRFYEADLIHPNAQAHEYVFTKFAESAFTPDLCAFVKQWEQIRRAMAHRPLHGLTDAHRLFLQKLLRQIEVLPASIDTTAERAEILNRLL</sequence>
<dbReference type="SUPFAM" id="SSF52266">
    <property type="entry name" value="SGNH hydrolase"/>
    <property type="match status" value="1"/>
</dbReference>
<evidence type="ECO:0000259" key="1">
    <source>
        <dbReference type="Pfam" id="PF08885"/>
    </source>
</evidence>
<dbReference type="InterPro" id="IPR014982">
    <property type="entry name" value="GSCFA"/>
</dbReference>
<evidence type="ECO:0000313" key="2">
    <source>
        <dbReference type="EMBL" id="MBO0952785.1"/>
    </source>
</evidence>
<accession>A0ABS3JRY4</accession>
<keyword evidence="3" id="KW-1185">Reference proteome</keyword>
<dbReference type="InterPro" id="IPR036514">
    <property type="entry name" value="SGNH_hydro_sf"/>
</dbReference>
<dbReference type="Gene3D" id="3.40.50.1110">
    <property type="entry name" value="SGNH hydrolase"/>
    <property type="match status" value="1"/>
</dbReference>
<dbReference type="Proteomes" id="UP000664628">
    <property type="component" value="Unassembled WGS sequence"/>
</dbReference>
<protein>
    <submittedName>
        <fullName evidence="2">GSCFA domain-containing protein</fullName>
    </submittedName>
</protein>
<comment type="caution">
    <text evidence="2">The sequence shown here is derived from an EMBL/GenBank/DDBJ whole genome shotgun (WGS) entry which is preliminary data.</text>
</comment>
<gene>
    <name evidence="2" type="ORF">J2I46_29675</name>
</gene>
<evidence type="ECO:0000313" key="3">
    <source>
        <dbReference type="Proteomes" id="UP000664628"/>
    </source>
</evidence>
<reference evidence="2 3" key="1">
    <citation type="submission" date="2021-03" db="EMBL/GenBank/DDBJ databases">
        <title>Fibrella sp. HMF5405 genome sequencing and assembly.</title>
        <authorList>
            <person name="Kang H."/>
            <person name="Kim H."/>
            <person name="Bae S."/>
            <person name="Joh K."/>
        </authorList>
    </citation>
    <scope>NUCLEOTIDE SEQUENCE [LARGE SCALE GENOMIC DNA]</scope>
    <source>
        <strain evidence="2 3">HMF5405</strain>
    </source>
</reference>
<organism evidence="2 3">
    <name type="scientific">Fibrella forsythiae</name>
    <dbReference type="NCBI Taxonomy" id="2817061"/>
    <lineage>
        <taxon>Bacteria</taxon>
        <taxon>Pseudomonadati</taxon>
        <taxon>Bacteroidota</taxon>
        <taxon>Cytophagia</taxon>
        <taxon>Cytophagales</taxon>
        <taxon>Spirosomataceae</taxon>
        <taxon>Fibrella</taxon>
    </lineage>
</organism>
<feature type="domain" description="GSCFA" evidence="1">
    <location>
        <begin position="21"/>
        <end position="265"/>
    </location>
</feature>
<dbReference type="RefSeq" id="WP_207332735.1">
    <property type="nucleotide sequence ID" value="NZ_JAFMYW010000013.1"/>
</dbReference>